<protein>
    <submittedName>
        <fullName evidence="7">Protein Jade-3</fullName>
    </submittedName>
</protein>
<dbReference type="Gene3D" id="3.30.40.10">
    <property type="entry name" value="Zinc/RING finger domain, C3HC4 (zinc finger)"/>
    <property type="match status" value="2"/>
</dbReference>
<organism evidence="7 8">
    <name type="scientific">Oxytricha trifallax</name>
    <dbReference type="NCBI Taxonomy" id="1172189"/>
    <lineage>
        <taxon>Eukaryota</taxon>
        <taxon>Sar</taxon>
        <taxon>Alveolata</taxon>
        <taxon>Ciliophora</taxon>
        <taxon>Intramacronucleata</taxon>
        <taxon>Spirotrichea</taxon>
        <taxon>Stichotrichia</taxon>
        <taxon>Sporadotrichida</taxon>
        <taxon>Oxytrichidae</taxon>
        <taxon>Oxytrichinae</taxon>
        <taxon>Oxytricha</taxon>
    </lineage>
</organism>
<dbReference type="SUPFAM" id="SSF57903">
    <property type="entry name" value="FYVE/PHD zinc finger"/>
    <property type="match status" value="1"/>
</dbReference>
<evidence type="ECO:0000256" key="1">
    <source>
        <dbReference type="ARBA" id="ARBA00022723"/>
    </source>
</evidence>
<dbReference type="InterPro" id="IPR001965">
    <property type="entry name" value="Znf_PHD"/>
</dbReference>
<name>A0A073HZA4_9SPIT</name>
<comment type="caution">
    <text evidence="7">The sequence shown here is derived from an EMBL/GenBank/DDBJ whole genome shotgun (WGS) entry which is preliminary data.</text>
</comment>
<dbReference type="PANTHER" id="PTHR13793:SF107">
    <property type="entry name" value="BROMODOMAIN-CONTAINING PROTEIN HOMOLOG"/>
    <property type="match status" value="1"/>
</dbReference>
<dbReference type="InterPro" id="IPR034732">
    <property type="entry name" value="EPHD"/>
</dbReference>
<evidence type="ECO:0000259" key="6">
    <source>
        <dbReference type="PROSITE" id="PS51805"/>
    </source>
</evidence>
<evidence type="ECO:0000256" key="3">
    <source>
        <dbReference type="ARBA" id="ARBA00022833"/>
    </source>
</evidence>
<reference evidence="8" key="1">
    <citation type="journal article" date="2014" name="Cell">
        <title>The Architecture of a Scrambled Genome Reveals Massive Levels of Genomic Rearrangement during Development.</title>
        <authorList>
            <person name="Chen X."/>
            <person name="Bracht J.R."/>
            <person name="Goldman A.D."/>
            <person name="Dolzhenko E."/>
            <person name="Clay D.M."/>
            <person name="Swart E.C."/>
            <person name="Perlman D.H."/>
            <person name="Doak T.G."/>
            <person name="Stuart A."/>
            <person name="Amemiya C.T."/>
            <person name="Sebra R.P."/>
            <person name="Landweber L.F."/>
        </authorList>
    </citation>
    <scope>NUCLEOTIDE SEQUENCE [LARGE SCALE GENOMIC DNA]</scope>
    <source>
        <strain evidence="8">JRB310</strain>
    </source>
</reference>
<evidence type="ECO:0000259" key="5">
    <source>
        <dbReference type="PROSITE" id="PS50016"/>
    </source>
</evidence>
<evidence type="ECO:0000256" key="2">
    <source>
        <dbReference type="ARBA" id="ARBA00022771"/>
    </source>
</evidence>
<feature type="domain" description="PHD-type" evidence="6">
    <location>
        <begin position="122"/>
        <end position="261"/>
    </location>
</feature>
<dbReference type="PANTHER" id="PTHR13793">
    <property type="entry name" value="PHD FINGER PROTEINS"/>
    <property type="match status" value="1"/>
</dbReference>
<keyword evidence="3" id="KW-0862">Zinc</keyword>
<dbReference type="InterPro" id="IPR013083">
    <property type="entry name" value="Znf_RING/FYVE/PHD"/>
</dbReference>
<dbReference type="GO" id="GO:0008270">
    <property type="term" value="F:zinc ion binding"/>
    <property type="evidence" value="ECO:0007669"/>
    <property type="project" value="UniProtKB-KW"/>
</dbReference>
<dbReference type="PROSITE" id="PS50016">
    <property type="entry name" value="ZF_PHD_2"/>
    <property type="match status" value="1"/>
</dbReference>
<dbReference type="PROSITE" id="PS51805">
    <property type="entry name" value="EPHD"/>
    <property type="match status" value="1"/>
</dbReference>
<evidence type="ECO:0000313" key="7">
    <source>
        <dbReference type="EMBL" id="KEJ82550.1"/>
    </source>
</evidence>
<proteinExistence type="predicted"/>
<dbReference type="InterPro" id="IPR019787">
    <property type="entry name" value="Znf_PHD-finger"/>
</dbReference>
<keyword evidence="2 4" id="KW-0863">Zinc-finger</keyword>
<dbReference type="SMART" id="SM00249">
    <property type="entry name" value="PHD"/>
    <property type="match status" value="2"/>
</dbReference>
<dbReference type="Proteomes" id="UP000053232">
    <property type="component" value="Unassembled WGS sequence"/>
</dbReference>
<dbReference type="EMBL" id="ARYC01017246">
    <property type="protein sequence ID" value="KEJ82550.1"/>
    <property type="molecule type" value="Genomic_DNA"/>
</dbReference>
<dbReference type="AlphaFoldDB" id="A0A073HZA4"/>
<keyword evidence="8" id="KW-1185">Reference proteome</keyword>
<dbReference type="CDD" id="cd15571">
    <property type="entry name" value="ePHD"/>
    <property type="match status" value="1"/>
</dbReference>
<keyword evidence="1" id="KW-0479">Metal-binding</keyword>
<dbReference type="GO" id="GO:0006357">
    <property type="term" value="P:regulation of transcription by RNA polymerase II"/>
    <property type="evidence" value="ECO:0007669"/>
    <property type="project" value="TreeGrafter"/>
</dbReference>
<feature type="domain" description="PHD-type" evidence="5">
    <location>
        <begin position="60"/>
        <end position="113"/>
    </location>
</feature>
<dbReference type="CDD" id="cd15492">
    <property type="entry name" value="PHD_BRPF_JADE_like"/>
    <property type="match status" value="1"/>
</dbReference>
<accession>A0A073HZA4</accession>
<dbReference type="InterPro" id="IPR050701">
    <property type="entry name" value="Histone_Mod_Regulator"/>
</dbReference>
<evidence type="ECO:0000313" key="8">
    <source>
        <dbReference type="Proteomes" id="UP000053232"/>
    </source>
</evidence>
<gene>
    <name evidence="7" type="ORF">OXYTRIMIC_293</name>
</gene>
<sequence>MQKRIQKLNKEFEERHLYQTQRLSSLQIYLNYRERDASLLQVLKQRYFQLYESRNDKEETQVCDICRDNQSEEDNALVFCELCNVGVHQQCYMRDLYPNIPHQDWFCMRCISLIHLNQQSEDISCYLCNKFSGVLIQIEGVTQVIQGKQQIYRDWVHITCVNWIKEIYFEEVKTNNQVDCVGNYSGISGKINGHIPAQNYHMKCSLCNYQMGVCIKCDYRYCNISFHVRCAIDNDIIKNPEQMITDPKDENLKYVYCNKHQPKIIPKKKSESKNDKKKQKILKDQNIKSMIKQNLDTKNKMEMKDVQIGKDGQINIVKINTEEEDEYIIGGDEEEDYLDTNHNSFINNQ</sequence>
<dbReference type="InterPro" id="IPR011011">
    <property type="entry name" value="Znf_FYVE_PHD"/>
</dbReference>
<dbReference type="Pfam" id="PF13832">
    <property type="entry name" value="zf-HC5HC2H_2"/>
    <property type="match status" value="1"/>
</dbReference>
<dbReference type="Pfam" id="PF00628">
    <property type="entry name" value="PHD"/>
    <property type="match status" value="1"/>
</dbReference>
<evidence type="ECO:0000256" key="4">
    <source>
        <dbReference type="PROSITE-ProRule" id="PRU00146"/>
    </source>
</evidence>